<organism evidence="1 2">
    <name type="scientific">Arachis hypogaea</name>
    <name type="common">Peanut</name>
    <dbReference type="NCBI Taxonomy" id="3818"/>
    <lineage>
        <taxon>Eukaryota</taxon>
        <taxon>Viridiplantae</taxon>
        <taxon>Streptophyta</taxon>
        <taxon>Embryophyta</taxon>
        <taxon>Tracheophyta</taxon>
        <taxon>Spermatophyta</taxon>
        <taxon>Magnoliopsida</taxon>
        <taxon>eudicotyledons</taxon>
        <taxon>Gunneridae</taxon>
        <taxon>Pentapetalae</taxon>
        <taxon>rosids</taxon>
        <taxon>fabids</taxon>
        <taxon>Fabales</taxon>
        <taxon>Fabaceae</taxon>
        <taxon>Papilionoideae</taxon>
        <taxon>50 kb inversion clade</taxon>
        <taxon>dalbergioids sensu lato</taxon>
        <taxon>Dalbergieae</taxon>
        <taxon>Pterocarpus clade</taxon>
        <taxon>Arachis</taxon>
    </lineage>
</organism>
<accession>A0A445CI36</accession>
<keyword evidence="2" id="KW-1185">Reference proteome</keyword>
<dbReference type="AlphaFoldDB" id="A0A445CI36"/>
<dbReference type="Proteomes" id="UP000289738">
    <property type="component" value="Chromosome A07"/>
</dbReference>
<comment type="caution">
    <text evidence="1">The sequence shown here is derived from an EMBL/GenBank/DDBJ whole genome shotgun (WGS) entry which is preliminary data.</text>
</comment>
<evidence type="ECO:0000313" key="2">
    <source>
        <dbReference type="Proteomes" id="UP000289738"/>
    </source>
</evidence>
<sequence length="346" mass="39959">MHWKVGTPKLTLGGNILRPCTEQQSTDKAFNDFPGFEQLDCTIIVCEVFAHSTIPLRANKIPKVEQASHEMVFDPTANMDLTYNECHIATYVYAKTDDLDEVLFKFYELEVVRGIFHSLIPKFVPRSDIVNIVVVFASQRALRDTPIRFWFLPSPFAVDVIQLRPIDAIIKKYLCHWMLTTTKLEKNFAFTFRFCNVGVVGGCVIIPICEPNHSWYIMGVHVKQGKVYSLDITKTDDNMECRERNMRTIVSAMPFPIVSPDPTTWGPINYPKGVSSLLDRDNSDVWCLYWLLNDGLLDHRRLSVMMSENVRMKTATSIILSYWNQKKRVVDQEAEKLWRTLMRAHD</sequence>
<evidence type="ECO:0008006" key="3">
    <source>
        <dbReference type="Google" id="ProtNLM"/>
    </source>
</evidence>
<evidence type="ECO:0000313" key="1">
    <source>
        <dbReference type="EMBL" id="RYR50578.1"/>
    </source>
</evidence>
<gene>
    <name evidence="1" type="ORF">Ahy_A07g037206</name>
</gene>
<protein>
    <recommendedName>
        <fullName evidence="3">Ubiquitin-like protease family profile domain-containing protein</fullName>
    </recommendedName>
</protein>
<reference evidence="1 2" key="1">
    <citation type="submission" date="2019-01" db="EMBL/GenBank/DDBJ databases">
        <title>Sequencing of cultivated peanut Arachis hypogaea provides insights into genome evolution and oil improvement.</title>
        <authorList>
            <person name="Chen X."/>
        </authorList>
    </citation>
    <scope>NUCLEOTIDE SEQUENCE [LARGE SCALE GENOMIC DNA]</scope>
    <source>
        <strain evidence="2">cv. Fuhuasheng</strain>
        <tissue evidence="1">Leaves</tissue>
    </source>
</reference>
<name>A0A445CI36_ARAHY</name>
<proteinExistence type="predicted"/>
<dbReference type="EMBL" id="SDMP01000007">
    <property type="protein sequence ID" value="RYR50578.1"/>
    <property type="molecule type" value="Genomic_DNA"/>
</dbReference>